<name>A0A3B0RR44_9ZZZZ</name>
<gene>
    <name evidence="9" type="ORF">MNBD_ALPHA08-2455</name>
</gene>
<evidence type="ECO:0000256" key="5">
    <source>
        <dbReference type="ARBA" id="ARBA00022801"/>
    </source>
</evidence>
<proteinExistence type="predicted"/>
<feature type="region of interest" description="Disordered" evidence="8">
    <location>
        <begin position="273"/>
        <end position="295"/>
    </location>
</feature>
<evidence type="ECO:0000256" key="4">
    <source>
        <dbReference type="ARBA" id="ARBA00022764"/>
    </source>
</evidence>
<dbReference type="Pfam" id="PF03411">
    <property type="entry name" value="Peptidase_M74"/>
    <property type="match status" value="1"/>
</dbReference>
<reference evidence="9" key="1">
    <citation type="submission" date="2018-06" db="EMBL/GenBank/DDBJ databases">
        <authorList>
            <person name="Zhirakovskaya E."/>
        </authorList>
    </citation>
    <scope>NUCLEOTIDE SEQUENCE</scope>
</reference>
<sequence length="311" mass="34646">MGIAKPFVRTLAVALAFAATTVFGPALAQVTPAQNSSKLDTTVAKKLFGSAKSFAPLPSQAVGFYSKGCLAGAEELPITGPAWQAMRLNRNRNWGHPDLVALIKRLAIESKADGWNGLLVGDMSQPRGGPMLTGHASHQVGLDTDIWLTPMPDRVLTRKERRTTSATLMVLDRKRINPKRWTNTHNRLIRRAASYKEVQRIFVHPPIKKALCDWSKDQADRSWLKKVRAYYGHNYHFHIRMRCPEGQKGCRAQTEPEPKDGTGCGAELAYWMSDKPWRPAKPRPPGKKPKPRKQAMLADLPALCRTVITAQ</sequence>
<dbReference type="InterPro" id="IPR009045">
    <property type="entry name" value="Zn_M74/Hedgehog-like"/>
</dbReference>
<dbReference type="Gene3D" id="3.30.1380.10">
    <property type="match status" value="1"/>
</dbReference>
<dbReference type="GO" id="GO:0008237">
    <property type="term" value="F:metallopeptidase activity"/>
    <property type="evidence" value="ECO:0007669"/>
    <property type="project" value="UniProtKB-KW"/>
</dbReference>
<feature type="compositionally biased region" description="Basic residues" evidence="8">
    <location>
        <begin position="278"/>
        <end position="293"/>
    </location>
</feature>
<keyword evidence="2" id="KW-0479">Metal-binding</keyword>
<keyword evidence="4" id="KW-0574">Periplasm</keyword>
<dbReference type="EMBL" id="UOEC01000130">
    <property type="protein sequence ID" value="VAV95860.1"/>
    <property type="molecule type" value="Genomic_DNA"/>
</dbReference>
<accession>A0A3B0RR44</accession>
<dbReference type="GO" id="GO:0030288">
    <property type="term" value="C:outer membrane-bounded periplasmic space"/>
    <property type="evidence" value="ECO:0007669"/>
    <property type="project" value="InterPro"/>
</dbReference>
<dbReference type="GO" id="GO:0006508">
    <property type="term" value="P:proteolysis"/>
    <property type="evidence" value="ECO:0007669"/>
    <property type="project" value="UniProtKB-KW"/>
</dbReference>
<evidence type="ECO:0000256" key="7">
    <source>
        <dbReference type="ARBA" id="ARBA00023049"/>
    </source>
</evidence>
<evidence type="ECO:0000313" key="9">
    <source>
        <dbReference type="EMBL" id="VAV95860.1"/>
    </source>
</evidence>
<keyword evidence="1" id="KW-0645">Protease</keyword>
<evidence type="ECO:0000256" key="3">
    <source>
        <dbReference type="ARBA" id="ARBA00022729"/>
    </source>
</evidence>
<protein>
    <submittedName>
        <fullName evidence="9">Penicillin-insensitive murein endopeptidase</fullName>
    </submittedName>
</protein>
<evidence type="ECO:0000256" key="1">
    <source>
        <dbReference type="ARBA" id="ARBA00022670"/>
    </source>
</evidence>
<keyword evidence="3" id="KW-0732">Signal</keyword>
<keyword evidence="7" id="KW-0482">Metalloprotease</keyword>
<dbReference type="SUPFAM" id="SSF55166">
    <property type="entry name" value="Hedgehog/DD-peptidase"/>
    <property type="match status" value="1"/>
</dbReference>
<evidence type="ECO:0000256" key="2">
    <source>
        <dbReference type="ARBA" id="ARBA00022723"/>
    </source>
</evidence>
<dbReference type="NCBIfam" id="NF006947">
    <property type="entry name" value="PRK09429.1"/>
    <property type="match status" value="1"/>
</dbReference>
<organism evidence="9">
    <name type="scientific">hydrothermal vent metagenome</name>
    <dbReference type="NCBI Taxonomy" id="652676"/>
    <lineage>
        <taxon>unclassified sequences</taxon>
        <taxon>metagenomes</taxon>
        <taxon>ecological metagenomes</taxon>
    </lineage>
</organism>
<dbReference type="GO" id="GO:0004252">
    <property type="term" value="F:serine-type endopeptidase activity"/>
    <property type="evidence" value="ECO:0007669"/>
    <property type="project" value="InterPro"/>
</dbReference>
<dbReference type="GO" id="GO:0046872">
    <property type="term" value="F:metal ion binding"/>
    <property type="evidence" value="ECO:0007669"/>
    <property type="project" value="UniProtKB-KW"/>
</dbReference>
<evidence type="ECO:0000256" key="8">
    <source>
        <dbReference type="SAM" id="MobiDB-lite"/>
    </source>
</evidence>
<dbReference type="AlphaFoldDB" id="A0A3B0RR44"/>
<evidence type="ECO:0000256" key="6">
    <source>
        <dbReference type="ARBA" id="ARBA00022833"/>
    </source>
</evidence>
<dbReference type="PIRSF" id="PIRSF018455">
    <property type="entry name" value="MepA"/>
    <property type="match status" value="1"/>
</dbReference>
<keyword evidence="6" id="KW-0862">Zinc</keyword>
<keyword evidence="5" id="KW-0378">Hydrolase</keyword>
<dbReference type="InterPro" id="IPR005073">
    <property type="entry name" value="Peptidase_M74"/>
</dbReference>